<dbReference type="Pfam" id="PF00903">
    <property type="entry name" value="Glyoxalase"/>
    <property type="match status" value="1"/>
</dbReference>
<comment type="caution">
    <text evidence="2">The sequence shown here is derived from an EMBL/GenBank/DDBJ whole genome shotgun (WGS) entry which is preliminary data.</text>
</comment>
<dbReference type="OrthoDB" id="9795306at2"/>
<keyword evidence="3" id="KW-1185">Reference proteome</keyword>
<dbReference type="InterPro" id="IPR004360">
    <property type="entry name" value="Glyas_Fos-R_dOase_dom"/>
</dbReference>
<dbReference type="Proteomes" id="UP000249819">
    <property type="component" value="Unassembled WGS sequence"/>
</dbReference>
<sequence>MKLPEGYQRVMPYLIIKHAEGFFDFTRKVFGATEKIRSFHQDVFKHGEIQIGDSTIMFGEGNADWGYQPAGIFVYVDDADATFKKAIEHGCKAIMPIANQPYGRSGGIQDPYGNTWWITSVIDQ</sequence>
<dbReference type="AlphaFoldDB" id="A0A327VQT5"/>
<protein>
    <submittedName>
        <fullName evidence="2">Putative glyoxalase superfamily protein PhnB</fullName>
    </submittedName>
</protein>
<dbReference type="InterPro" id="IPR029068">
    <property type="entry name" value="Glyas_Bleomycin-R_OHBP_Dase"/>
</dbReference>
<dbReference type="SUPFAM" id="SSF54593">
    <property type="entry name" value="Glyoxalase/Bleomycin resistance protein/Dihydroxybiphenyl dioxygenase"/>
    <property type="match status" value="1"/>
</dbReference>
<reference evidence="2 3" key="1">
    <citation type="submission" date="2018-06" db="EMBL/GenBank/DDBJ databases">
        <title>Genomic Encyclopedia of Archaeal and Bacterial Type Strains, Phase II (KMG-II): from individual species to whole genera.</title>
        <authorList>
            <person name="Goeker M."/>
        </authorList>
    </citation>
    <scope>NUCLEOTIDE SEQUENCE [LARGE SCALE GENOMIC DNA]</scope>
    <source>
        <strain evidence="2 3">DSM 29821</strain>
    </source>
</reference>
<evidence type="ECO:0000313" key="2">
    <source>
        <dbReference type="EMBL" id="RAJ76737.1"/>
    </source>
</evidence>
<dbReference type="PANTHER" id="PTHR34109">
    <property type="entry name" value="BNAUNNG04460D PROTEIN-RELATED"/>
    <property type="match status" value="1"/>
</dbReference>
<evidence type="ECO:0000313" key="3">
    <source>
        <dbReference type="Proteomes" id="UP000249819"/>
    </source>
</evidence>
<dbReference type="CDD" id="cd07246">
    <property type="entry name" value="VOC_like"/>
    <property type="match status" value="1"/>
</dbReference>
<evidence type="ECO:0000259" key="1">
    <source>
        <dbReference type="PROSITE" id="PS51819"/>
    </source>
</evidence>
<dbReference type="RefSeq" id="WP_111594549.1">
    <property type="nucleotide sequence ID" value="NZ_QLMA01000008.1"/>
</dbReference>
<proteinExistence type="predicted"/>
<dbReference type="EMBL" id="QLMA01000008">
    <property type="protein sequence ID" value="RAJ76737.1"/>
    <property type="molecule type" value="Genomic_DNA"/>
</dbReference>
<dbReference type="PROSITE" id="PS51819">
    <property type="entry name" value="VOC"/>
    <property type="match status" value="1"/>
</dbReference>
<feature type="domain" description="VOC" evidence="1">
    <location>
        <begin position="6"/>
        <end position="121"/>
    </location>
</feature>
<dbReference type="Gene3D" id="3.30.720.120">
    <property type="match status" value="1"/>
</dbReference>
<dbReference type="Gene3D" id="3.30.720.110">
    <property type="match status" value="1"/>
</dbReference>
<name>A0A327VQT5_9BACT</name>
<gene>
    <name evidence="2" type="ORF">CLV59_108258</name>
</gene>
<dbReference type="PANTHER" id="PTHR34109:SF1">
    <property type="entry name" value="VOC DOMAIN-CONTAINING PROTEIN"/>
    <property type="match status" value="1"/>
</dbReference>
<organism evidence="2 3">
    <name type="scientific">Chitinophaga dinghuensis</name>
    <dbReference type="NCBI Taxonomy" id="1539050"/>
    <lineage>
        <taxon>Bacteria</taxon>
        <taxon>Pseudomonadati</taxon>
        <taxon>Bacteroidota</taxon>
        <taxon>Chitinophagia</taxon>
        <taxon>Chitinophagales</taxon>
        <taxon>Chitinophagaceae</taxon>
        <taxon>Chitinophaga</taxon>
    </lineage>
</organism>
<accession>A0A327VQT5</accession>
<dbReference type="InterPro" id="IPR037523">
    <property type="entry name" value="VOC_core"/>
</dbReference>